<organism evidence="3 4">
    <name type="scientific">Rhizobium deserti</name>
    <dbReference type="NCBI Taxonomy" id="2547961"/>
    <lineage>
        <taxon>Bacteria</taxon>
        <taxon>Pseudomonadati</taxon>
        <taxon>Pseudomonadota</taxon>
        <taxon>Alphaproteobacteria</taxon>
        <taxon>Hyphomicrobiales</taxon>
        <taxon>Rhizobiaceae</taxon>
        <taxon>Rhizobium/Agrobacterium group</taxon>
        <taxon>Rhizobium</taxon>
    </lineage>
</organism>
<evidence type="ECO:0000259" key="2">
    <source>
        <dbReference type="Pfam" id="PF00109"/>
    </source>
</evidence>
<evidence type="ECO:0000313" key="3">
    <source>
        <dbReference type="EMBL" id="TDK39732.1"/>
    </source>
</evidence>
<dbReference type="EMBL" id="SMTL01000001">
    <property type="protein sequence ID" value="TDK39732.1"/>
    <property type="molecule type" value="Genomic_DNA"/>
</dbReference>
<comment type="caution">
    <text evidence="3">The sequence shown here is derived from an EMBL/GenBank/DDBJ whole genome shotgun (WGS) entry which is preliminary data.</text>
</comment>
<feature type="domain" description="Beta-ketoacyl synthase-like N-terminal" evidence="2">
    <location>
        <begin position="5"/>
        <end position="252"/>
    </location>
</feature>
<dbReference type="Gene3D" id="3.40.47.10">
    <property type="match status" value="1"/>
</dbReference>
<dbReference type="NCBIfam" id="NF005084">
    <property type="entry name" value="PRK06519.1"/>
    <property type="match status" value="1"/>
</dbReference>
<keyword evidence="1" id="KW-0808">Transferase</keyword>
<proteinExistence type="predicted"/>
<dbReference type="InterPro" id="IPR014030">
    <property type="entry name" value="Ketoacyl_synth_N"/>
</dbReference>
<evidence type="ECO:0000313" key="4">
    <source>
        <dbReference type="Proteomes" id="UP000295238"/>
    </source>
</evidence>
<dbReference type="GO" id="GO:0006633">
    <property type="term" value="P:fatty acid biosynthetic process"/>
    <property type="evidence" value="ECO:0007669"/>
    <property type="project" value="TreeGrafter"/>
</dbReference>
<evidence type="ECO:0000256" key="1">
    <source>
        <dbReference type="ARBA" id="ARBA00022679"/>
    </source>
</evidence>
<name>A0A4R5UP64_9HYPH</name>
<dbReference type="Pfam" id="PF00109">
    <property type="entry name" value="ketoacyl-synt"/>
    <property type="match status" value="1"/>
</dbReference>
<reference evidence="3 4" key="1">
    <citation type="submission" date="2019-03" db="EMBL/GenBank/DDBJ databases">
        <title>Rhizobium sp. nov., an bacterium isolated from biocrust in Mu Us Desert.</title>
        <authorList>
            <person name="Lixiong L."/>
        </authorList>
    </citation>
    <scope>NUCLEOTIDE SEQUENCE [LARGE SCALE GENOMIC DNA]</scope>
    <source>
        <strain evidence="3 4">SPY-1</strain>
    </source>
</reference>
<dbReference type="PANTHER" id="PTHR11712:SF336">
    <property type="entry name" value="3-OXOACYL-[ACYL-CARRIER-PROTEIN] SYNTHASE, MITOCHONDRIAL"/>
    <property type="match status" value="1"/>
</dbReference>
<dbReference type="PANTHER" id="PTHR11712">
    <property type="entry name" value="POLYKETIDE SYNTHASE-RELATED"/>
    <property type="match status" value="1"/>
</dbReference>
<dbReference type="Proteomes" id="UP000295238">
    <property type="component" value="Unassembled WGS sequence"/>
</dbReference>
<dbReference type="SUPFAM" id="SSF53901">
    <property type="entry name" value="Thiolase-like"/>
    <property type="match status" value="2"/>
</dbReference>
<dbReference type="InterPro" id="IPR016039">
    <property type="entry name" value="Thiolase-like"/>
</dbReference>
<protein>
    <submittedName>
        <fullName evidence="3">Beta-ketoacyl-ACP synthase</fullName>
    </submittedName>
</protein>
<gene>
    <name evidence="3" type="ORF">E2F50_00630</name>
</gene>
<keyword evidence="4" id="KW-1185">Reference proteome</keyword>
<dbReference type="AlphaFoldDB" id="A0A4R5UP64"/>
<dbReference type="GO" id="GO:0004315">
    <property type="term" value="F:3-oxoacyl-[acyl-carrier-protein] synthase activity"/>
    <property type="evidence" value="ECO:0007669"/>
    <property type="project" value="TreeGrafter"/>
</dbReference>
<accession>A0A4R5UP64</accession>
<sequence length="400" mass="42437">MKSDNDVVITGIGIVTCQGVGKEPHIALLTGSQTSAPKVETERFKPYPVHPMPEIDWSTQIPKRGDQRQMENWQRLGVFAAGLALDDAGLKSDPDACASMDMIVAAGGGERDIKVDSLIVDEALKRNDREQLLNEKLTTELRPTLFLAQLSNLMAGNISIVHKVTGSSRTFMGEEAAGITAVETAFHRIKAGQSTHSLVGGAFVAERSDILLLVEGIRAHATGEWLPLWSRSSDNGGGMIMGSVGAFLVLESRVYAQQRGAHIYACIEGIEGDRGARDEGKLESRLTRMAKIASSVPARDTVVFSGASGVIDLAAREKSVLETVLPEATIRGFGGVTGHAMEAQFPLGLALAALSLDGAAKVPAFDPQNEKPMTAPAKHAVVTTVGYTRGEGLAVLSTEA</sequence>
<dbReference type="InterPro" id="IPR000794">
    <property type="entry name" value="Beta-ketoacyl_synthase"/>
</dbReference>